<name>A0AAV5SH84_9BILA</name>
<feature type="region of interest" description="Disordered" evidence="1">
    <location>
        <begin position="1"/>
        <end position="63"/>
    </location>
</feature>
<accession>A0AAV5SH84</accession>
<dbReference type="Proteomes" id="UP001432027">
    <property type="component" value="Unassembled WGS sequence"/>
</dbReference>
<dbReference type="AlphaFoldDB" id="A0AAV5SH84"/>
<sequence>MQTRIASSSTDPAAKGTEDGIDEWNTVSYKSKKSKKKQQQAEKKYDEMGNQAREEIDEQGEKCANPSVEVITLDNDSEERVLSYRDHLVDFDLPAARATSPQTVDDTSADGNKK</sequence>
<protein>
    <submittedName>
        <fullName evidence="2">Uncharacterized protein</fullName>
    </submittedName>
</protein>
<feature type="compositionally biased region" description="Polar residues" evidence="1">
    <location>
        <begin position="99"/>
        <end position="114"/>
    </location>
</feature>
<dbReference type="EMBL" id="BTSX01000001">
    <property type="protein sequence ID" value="GMS82012.1"/>
    <property type="molecule type" value="Genomic_DNA"/>
</dbReference>
<feature type="region of interest" description="Disordered" evidence="1">
    <location>
        <begin position="94"/>
        <end position="114"/>
    </location>
</feature>
<proteinExistence type="predicted"/>
<organism evidence="2 3">
    <name type="scientific">Pristionchus entomophagus</name>
    <dbReference type="NCBI Taxonomy" id="358040"/>
    <lineage>
        <taxon>Eukaryota</taxon>
        <taxon>Metazoa</taxon>
        <taxon>Ecdysozoa</taxon>
        <taxon>Nematoda</taxon>
        <taxon>Chromadorea</taxon>
        <taxon>Rhabditida</taxon>
        <taxon>Rhabditina</taxon>
        <taxon>Diplogasteromorpha</taxon>
        <taxon>Diplogasteroidea</taxon>
        <taxon>Neodiplogasteridae</taxon>
        <taxon>Pristionchus</taxon>
    </lineage>
</organism>
<gene>
    <name evidence="2" type="ORF">PENTCL1PPCAC_4187</name>
</gene>
<evidence type="ECO:0000313" key="2">
    <source>
        <dbReference type="EMBL" id="GMS82012.1"/>
    </source>
</evidence>
<reference evidence="2" key="1">
    <citation type="submission" date="2023-10" db="EMBL/GenBank/DDBJ databases">
        <title>Genome assembly of Pristionchus species.</title>
        <authorList>
            <person name="Yoshida K."/>
            <person name="Sommer R.J."/>
        </authorList>
    </citation>
    <scope>NUCLEOTIDE SEQUENCE</scope>
    <source>
        <strain evidence="2">RS0144</strain>
    </source>
</reference>
<feature type="compositionally biased region" description="Polar residues" evidence="1">
    <location>
        <begin position="1"/>
        <end position="11"/>
    </location>
</feature>
<evidence type="ECO:0000256" key="1">
    <source>
        <dbReference type="SAM" id="MobiDB-lite"/>
    </source>
</evidence>
<keyword evidence="3" id="KW-1185">Reference proteome</keyword>
<evidence type="ECO:0000313" key="3">
    <source>
        <dbReference type="Proteomes" id="UP001432027"/>
    </source>
</evidence>
<comment type="caution">
    <text evidence="2">The sequence shown here is derived from an EMBL/GenBank/DDBJ whole genome shotgun (WGS) entry which is preliminary data.</text>
</comment>